<accession>A0AAN9RDX7</accession>
<protein>
    <submittedName>
        <fullName evidence="2">Uncharacterized protein</fullName>
    </submittedName>
</protein>
<evidence type="ECO:0000313" key="3">
    <source>
        <dbReference type="Proteomes" id="UP001374584"/>
    </source>
</evidence>
<evidence type="ECO:0000313" key="2">
    <source>
        <dbReference type="EMBL" id="KAK7372335.1"/>
    </source>
</evidence>
<feature type="compositionally biased region" description="Low complexity" evidence="1">
    <location>
        <begin position="107"/>
        <end position="121"/>
    </location>
</feature>
<reference evidence="2 3" key="1">
    <citation type="submission" date="2024-01" db="EMBL/GenBank/DDBJ databases">
        <title>The genomes of 5 underutilized Papilionoideae crops provide insights into root nodulation and disease resistanc.</title>
        <authorList>
            <person name="Jiang F."/>
        </authorList>
    </citation>
    <scope>NUCLEOTIDE SEQUENCE [LARGE SCALE GENOMIC DNA]</scope>
    <source>
        <strain evidence="2">JINMINGXINNONG_FW02</strain>
        <tissue evidence="2">Leaves</tissue>
    </source>
</reference>
<dbReference type="AlphaFoldDB" id="A0AAN9RDX7"/>
<organism evidence="2 3">
    <name type="scientific">Phaseolus coccineus</name>
    <name type="common">Scarlet runner bean</name>
    <name type="synonym">Phaseolus multiflorus</name>
    <dbReference type="NCBI Taxonomy" id="3886"/>
    <lineage>
        <taxon>Eukaryota</taxon>
        <taxon>Viridiplantae</taxon>
        <taxon>Streptophyta</taxon>
        <taxon>Embryophyta</taxon>
        <taxon>Tracheophyta</taxon>
        <taxon>Spermatophyta</taxon>
        <taxon>Magnoliopsida</taxon>
        <taxon>eudicotyledons</taxon>
        <taxon>Gunneridae</taxon>
        <taxon>Pentapetalae</taxon>
        <taxon>rosids</taxon>
        <taxon>fabids</taxon>
        <taxon>Fabales</taxon>
        <taxon>Fabaceae</taxon>
        <taxon>Papilionoideae</taxon>
        <taxon>50 kb inversion clade</taxon>
        <taxon>NPAAA clade</taxon>
        <taxon>indigoferoid/millettioid clade</taxon>
        <taxon>Phaseoleae</taxon>
        <taxon>Phaseolus</taxon>
    </lineage>
</organism>
<feature type="region of interest" description="Disordered" evidence="1">
    <location>
        <begin position="155"/>
        <end position="209"/>
    </location>
</feature>
<dbReference type="InterPro" id="IPR036322">
    <property type="entry name" value="WD40_repeat_dom_sf"/>
</dbReference>
<keyword evidence="3" id="KW-1185">Reference proteome</keyword>
<gene>
    <name evidence="2" type="ORF">VNO80_05713</name>
</gene>
<comment type="caution">
    <text evidence="2">The sequence shown here is derived from an EMBL/GenBank/DDBJ whole genome shotgun (WGS) entry which is preliminary data.</text>
</comment>
<name>A0AAN9RDX7_PHACN</name>
<proteinExistence type="predicted"/>
<feature type="region of interest" description="Disordered" evidence="1">
    <location>
        <begin position="104"/>
        <end position="126"/>
    </location>
</feature>
<dbReference type="Proteomes" id="UP001374584">
    <property type="component" value="Unassembled WGS sequence"/>
</dbReference>
<dbReference type="EMBL" id="JAYMYR010000003">
    <property type="protein sequence ID" value="KAK7372335.1"/>
    <property type="molecule type" value="Genomic_DNA"/>
</dbReference>
<dbReference type="SUPFAM" id="SSF50978">
    <property type="entry name" value="WD40 repeat-like"/>
    <property type="match status" value="1"/>
</dbReference>
<sequence length="280" mass="31610">MRVVSVIGSKDLDQTLTLCLHWFHLDILNSGEKPSQSGNALAWHPFHEEYFVSGSYDGSIFHWLVRDPIQKYAQAVKRQNPSANSEETWRGKVINTDSLSLRDPMEELSSQSECSEQNEQSTGHLTGKHCGNVGGFSYAKPTLPTWQLPLVAETHYGPRNSQPEGERQESESLKPNAQAERRVFEVGESSKNSKREERKQLRSVPSKISNSDSDIAINNCNHLFWLKHGSLETIRLWELGKQLGATCDDEGKLLISLEELETRDRILKSARDEGANMGYQ</sequence>
<evidence type="ECO:0000256" key="1">
    <source>
        <dbReference type="SAM" id="MobiDB-lite"/>
    </source>
</evidence>
<feature type="compositionally biased region" description="Basic and acidic residues" evidence="1">
    <location>
        <begin position="191"/>
        <end position="200"/>
    </location>
</feature>